<organism evidence="1 2">
    <name type="scientific">Pedosphaera parvula (strain Ellin514)</name>
    <dbReference type="NCBI Taxonomy" id="320771"/>
    <lineage>
        <taxon>Bacteria</taxon>
        <taxon>Pseudomonadati</taxon>
        <taxon>Verrucomicrobiota</taxon>
        <taxon>Pedosphaerae</taxon>
        <taxon>Pedosphaerales</taxon>
        <taxon>Pedosphaeraceae</taxon>
        <taxon>Pedosphaera</taxon>
    </lineage>
</organism>
<dbReference type="AlphaFoldDB" id="B9XQH0"/>
<dbReference type="EMBL" id="ABOX02000054">
    <property type="protein sequence ID" value="EEF57895.1"/>
    <property type="molecule type" value="Genomic_DNA"/>
</dbReference>
<evidence type="ECO:0000313" key="1">
    <source>
        <dbReference type="EMBL" id="EEF57895.1"/>
    </source>
</evidence>
<sequence>MNNCTLSRENFQFNHESTPMNTNRATAYSSVGPLAMGAPNGEPSRLRGEQRGFMRDQFHQNLKAGPENQASAGWRKVVLSRVKSGYLGLSRVKKYENRVFSFEFVADGRSSGGCRWSVDETVFNSDGCEFGGCRKPMEGIERSRKFRMVNFDFRMEESNA</sequence>
<comment type="caution">
    <text evidence="1">The sequence shown here is derived from an EMBL/GenBank/DDBJ whole genome shotgun (WGS) entry which is preliminary data.</text>
</comment>
<dbReference type="Proteomes" id="UP000003688">
    <property type="component" value="Unassembled WGS sequence"/>
</dbReference>
<accession>B9XQH0</accession>
<keyword evidence="2" id="KW-1185">Reference proteome</keyword>
<dbReference type="STRING" id="320771.Cflav_PD0845"/>
<gene>
    <name evidence="1" type="ORF">Cflav_PD0845</name>
</gene>
<proteinExistence type="predicted"/>
<name>B9XQH0_PEDPL</name>
<protein>
    <submittedName>
        <fullName evidence="1">Uncharacterized protein</fullName>
    </submittedName>
</protein>
<evidence type="ECO:0000313" key="2">
    <source>
        <dbReference type="Proteomes" id="UP000003688"/>
    </source>
</evidence>
<reference evidence="1 2" key="1">
    <citation type="journal article" date="2011" name="J. Bacteriol.">
        <title>Genome sequence of 'Pedosphaera parvula' Ellin514, an aerobic Verrucomicrobial isolate from pasture soil.</title>
        <authorList>
            <person name="Kant R."/>
            <person name="van Passel M.W."/>
            <person name="Sangwan P."/>
            <person name="Palva A."/>
            <person name="Lucas S."/>
            <person name="Copeland A."/>
            <person name="Lapidus A."/>
            <person name="Glavina Del Rio T."/>
            <person name="Dalin E."/>
            <person name="Tice H."/>
            <person name="Bruce D."/>
            <person name="Goodwin L."/>
            <person name="Pitluck S."/>
            <person name="Chertkov O."/>
            <person name="Larimer F.W."/>
            <person name="Land M.L."/>
            <person name="Hauser L."/>
            <person name="Brettin T.S."/>
            <person name="Detter J.C."/>
            <person name="Han S."/>
            <person name="de Vos W.M."/>
            <person name="Janssen P.H."/>
            <person name="Smidt H."/>
        </authorList>
    </citation>
    <scope>NUCLEOTIDE SEQUENCE [LARGE SCALE GENOMIC DNA]</scope>
    <source>
        <strain evidence="1 2">Ellin514</strain>
    </source>
</reference>